<sequence>MSQQTARIALLHAPGTTMIGHQMTNAHAIELIAEGFPGRHFCLVRDWIWVDLALPEAVREELNRVQLLPVMLYANSVVTDSLGRFEEGDWLRSTPLIAFKQGCLFETRDTVYALLGHGVRKRAELSAMVKIFRVEREPR</sequence>
<comment type="caution">
    <text evidence="2">The sequence shown here is derived from an EMBL/GenBank/DDBJ whole genome shotgun (WGS) entry which is preliminary data.</text>
</comment>
<evidence type="ECO:0000313" key="3">
    <source>
        <dbReference type="Proteomes" id="UP000032439"/>
    </source>
</evidence>
<dbReference type="Pfam" id="PF22275">
    <property type="entry name" value="DUF6957"/>
    <property type="match status" value="1"/>
</dbReference>
<dbReference type="RefSeq" id="WP_044315233.1">
    <property type="nucleotide sequence ID" value="NZ_JBITTV010000015.1"/>
</dbReference>
<gene>
    <name evidence="2" type="ORF">LO50_12725</name>
</gene>
<name>A0A0D7E416_STUST</name>
<dbReference type="EMBL" id="JXXD01000115">
    <property type="protein sequence ID" value="KIZ35603.1"/>
    <property type="molecule type" value="Genomic_DNA"/>
</dbReference>
<protein>
    <recommendedName>
        <fullName evidence="1">DUF6957 domain-containing protein</fullName>
    </recommendedName>
</protein>
<reference evidence="2 3" key="1">
    <citation type="submission" date="2014-11" db="EMBL/GenBank/DDBJ databases">
        <title>Genomics and ecophysiology of heterotrophic nitrogen fixing bacteria isolated from estuarine surface water.</title>
        <authorList>
            <person name="Bentzon-Tilia M."/>
            <person name="Severin I."/>
            <person name="Hansen L.H."/>
            <person name="Riemann L."/>
        </authorList>
    </citation>
    <scope>NUCLEOTIDE SEQUENCE [LARGE SCALE GENOMIC DNA]</scope>
    <source>
        <strain evidence="2 3">BAL361</strain>
    </source>
</reference>
<dbReference type="InterPro" id="IPR054232">
    <property type="entry name" value="DUF6957"/>
</dbReference>
<dbReference type="PATRIC" id="fig|316.110.peg.281"/>
<proteinExistence type="predicted"/>
<dbReference type="AlphaFoldDB" id="A0A0D7E416"/>
<feature type="domain" description="DUF6957" evidence="1">
    <location>
        <begin position="20"/>
        <end position="129"/>
    </location>
</feature>
<dbReference type="Proteomes" id="UP000032439">
    <property type="component" value="Unassembled WGS sequence"/>
</dbReference>
<evidence type="ECO:0000259" key="1">
    <source>
        <dbReference type="Pfam" id="PF22275"/>
    </source>
</evidence>
<organism evidence="2 3">
    <name type="scientific">Stutzerimonas stutzeri</name>
    <name type="common">Pseudomonas stutzeri</name>
    <dbReference type="NCBI Taxonomy" id="316"/>
    <lineage>
        <taxon>Bacteria</taxon>
        <taxon>Pseudomonadati</taxon>
        <taxon>Pseudomonadota</taxon>
        <taxon>Gammaproteobacteria</taxon>
        <taxon>Pseudomonadales</taxon>
        <taxon>Pseudomonadaceae</taxon>
        <taxon>Stutzerimonas</taxon>
    </lineage>
</organism>
<accession>A0A0D7E416</accession>
<evidence type="ECO:0000313" key="2">
    <source>
        <dbReference type="EMBL" id="KIZ35603.1"/>
    </source>
</evidence>